<proteinExistence type="predicted"/>
<dbReference type="EMBL" id="AP022599">
    <property type="protein sequence ID" value="BBY84120.1"/>
    <property type="molecule type" value="Genomic_DNA"/>
</dbReference>
<dbReference type="AlphaFoldDB" id="A0A7I7UT45"/>
<feature type="region of interest" description="Disordered" evidence="1">
    <location>
        <begin position="1"/>
        <end position="29"/>
    </location>
</feature>
<reference evidence="2 3" key="1">
    <citation type="journal article" date="2019" name="Emerg. Microbes Infect.">
        <title>Comprehensive subspecies identification of 175 nontuberculous mycobacteria species based on 7547 genomic profiles.</title>
        <authorList>
            <person name="Matsumoto Y."/>
            <person name="Kinjo T."/>
            <person name="Motooka D."/>
            <person name="Nabeya D."/>
            <person name="Jung N."/>
            <person name="Uechi K."/>
            <person name="Horii T."/>
            <person name="Iida T."/>
            <person name="Fujita J."/>
            <person name="Nakamura S."/>
        </authorList>
    </citation>
    <scope>NUCLEOTIDE SEQUENCE [LARGE SCALE GENOMIC DNA]</scope>
    <source>
        <strain evidence="2 3">JCM 6370</strain>
    </source>
</reference>
<evidence type="ECO:0000313" key="2">
    <source>
        <dbReference type="EMBL" id="BBY84120.1"/>
    </source>
</evidence>
<organism evidence="2 3">
    <name type="scientific">Mycolicibacterium pulveris</name>
    <name type="common">Mycobacterium pulveris</name>
    <dbReference type="NCBI Taxonomy" id="36813"/>
    <lineage>
        <taxon>Bacteria</taxon>
        <taxon>Bacillati</taxon>
        <taxon>Actinomycetota</taxon>
        <taxon>Actinomycetes</taxon>
        <taxon>Mycobacteriales</taxon>
        <taxon>Mycobacteriaceae</taxon>
        <taxon>Mycolicibacterium</taxon>
    </lineage>
</organism>
<name>A0A7I7UT45_MYCPV</name>
<keyword evidence="3" id="KW-1185">Reference proteome</keyword>
<evidence type="ECO:0000256" key="1">
    <source>
        <dbReference type="SAM" id="MobiDB-lite"/>
    </source>
</evidence>
<accession>A0A7I7UT45</accession>
<dbReference type="Proteomes" id="UP000467252">
    <property type="component" value="Chromosome"/>
</dbReference>
<feature type="compositionally biased region" description="Acidic residues" evidence="1">
    <location>
        <begin position="88"/>
        <end position="143"/>
    </location>
</feature>
<evidence type="ECO:0000313" key="3">
    <source>
        <dbReference type="Proteomes" id="UP000467252"/>
    </source>
</evidence>
<sequence>MAAPSPRKPRRTKGRHRKPAKTKNWLGVGAVGVGLATALVTGQGVAAADTADSTASQGDPGGGATDSLSETDAGNPAGADQEHSHLDDLDDFDDTDFGEDDLTEEDTETGADDEADTEADTEEELEPPEEVDDPAGIDPEAADPDISPAPEQPNAPDESAGELSPAQPSPDDTSVTGDPASPIADSPDPGDTEANIDLEAASDGEPDAPGAAEGVLGDSSDELTVLAASASSVEQDEEGEEVDTEELEAAVTEMARELLRQLGITPDNNSTPTTPVGVLLQALWVSSRRNEDPFVALVGAFGAVAEFVGESVLADLSTSIGWIPGVGTAMYAVSALFNATALGVAVLRGDQADFFDEIQDLARDVVGMVPVIGAPLAADMYNGVPLMTSAAALMGVGVADVTAAAPIPGTGEWYFQGVLALAVNRLAGWPGGPWNFVDFTNFQTDQTLDLADDQLEALLAGAAPGSPARWVPDLLDIFGMFVVSAVPGYTFADTLNAIGDLLNRVAPPFTIAPGAGTFDIINPYKITGAAVVGAATVLKNMLNGVYDPVQIEIDIIKATTGATVTEADLNDFNSLLAKVAAAQAAALLGGDGGAFADPERAWDITLPAWTPQQVNPFTLVTYVGLVAVYKRFQEMAVLLEFDTWTTYDSWLYTLNLGSVNSQSEYAAGTFHVEDEFGRSVTWFGVSQGGTYVSEGGALVTINTSGGGFTYTNTLPGAAFFHRATSENEADRYDIVHIPVESADGVRFTLPFKILIIDGTNANPTTSAPTVGAPDALGVVRGKINASDSDGDTLTYTLVQSSVNDLDGNSAYTKNGSGGNGGIVTINPTTGDFTYVSSSTAGATQSFQVRVGDGHYGSAIVTVTVPNVTSITPANVTKPQQYVVNGSVPIPPADVGIFTGYALGTPPAKGTITAFDPITGTFTYVRDENLGHSTTADDVVTIVATDANGRTVTLRMGVQPDVPNTAPTLTLTEAPTVGTLIGTTQTSGGKLTYYDADGDAPIWPTSVTSSRGATVTIAADGQFTYTSNLTTAQRHAVARIGAAGSTYNGVNLAAYEDAFTMTVSDGFGGTAQLTVVVPIYAINSSPTLSLGPLACAFTSCTITITTTDPDGDDLSGGLNTSNNGNGDPWYTLERGSVTINAGNQHTMTWGGNTNGLGTQQTGDQRYTVYDGHYRVDGGVVDTSYFTRAWVDWHDTTRTTGN</sequence>
<feature type="compositionally biased region" description="Low complexity" evidence="1">
    <location>
        <begin position="177"/>
        <end position="187"/>
    </location>
</feature>
<gene>
    <name evidence="2" type="ORF">MPUL_52780</name>
</gene>
<feature type="compositionally biased region" description="Acidic residues" evidence="1">
    <location>
        <begin position="188"/>
        <end position="206"/>
    </location>
</feature>
<protein>
    <submittedName>
        <fullName evidence="2">Uncharacterized protein</fullName>
    </submittedName>
</protein>
<dbReference type="RefSeq" id="WP_163905502.1">
    <property type="nucleotide sequence ID" value="NZ_AP022599.1"/>
</dbReference>
<feature type="compositionally biased region" description="Basic residues" evidence="1">
    <location>
        <begin position="7"/>
        <end position="21"/>
    </location>
</feature>
<feature type="compositionally biased region" description="Low complexity" evidence="1">
    <location>
        <begin position="44"/>
        <end position="56"/>
    </location>
</feature>
<feature type="region of interest" description="Disordered" evidence="1">
    <location>
        <begin position="44"/>
        <end position="216"/>
    </location>
</feature>